<proteinExistence type="predicted"/>
<dbReference type="Proteomes" id="UP001302126">
    <property type="component" value="Unassembled WGS sequence"/>
</dbReference>
<gene>
    <name evidence="3" type="ORF">QBC35DRAFT_462045</name>
</gene>
<organism evidence="3 4">
    <name type="scientific">Podospora australis</name>
    <dbReference type="NCBI Taxonomy" id="1536484"/>
    <lineage>
        <taxon>Eukaryota</taxon>
        <taxon>Fungi</taxon>
        <taxon>Dikarya</taxon>
        <taxon>Ascomycota</taxon>
        <taxon>Pezizomycotina</taxon>
        <taxon>Sordariomycetes</taxon>
        <taxon>Sordariomycetidae</taxon>
        <taxon>Sordariales</taxon>
        <taxon>Podosporaceae</taxon>
        <taxon>Podospora</taxon>
    </lineage>
</organism>
<evidence type="ECO:0000256" key="1">
    <source>
        <dbReference type="SAM" id="MobiDB-lite"/>
    </source>
</evidence>
<feature type="region of interest" description="Disordered" evidence="1">
    <location>
        <begin position="722"/>
        <end position="779"/>
    </location>
</feature>
<dbReference type="EMBL" id="MU864376">
    <property type="protein sequence ID" value="KAK4189328.1"/>
    <property type="molecule type" value="Genomic_DNA"/>
</dbReference>
<evidence type="ECO:0000313" key="3">
    <source>
        <dbReference type="EMBL" id="KAK4189328.1"/>
    </source>
</evidence>
<feature type="compositionally biased region" description="Polar residues" evidence="1">
    <location>
        <begin position="12"/>
        <end position="26"/>
    </location>
</feature>
<keyword evidence="2" id="KW-0812">Transmembrane</keyword>
<reference evidence="3" key="2">
    <citation type="submission" date="2023-05" db="EMBL/GenBank/DDBJ databases">
        <authorList>
            <consortium name="Lawrence Berkeley National Laboratory"/>
            <person name="Steindorff A."/>
            <person name="Hensen N."/>
            <person name="Bonometti L."/>
            <person name="Westerberg I."/>
            <person name="Brannstrom I.O."/>
            <person name="Guillou S."/>
            <person name="Cros-Aarteil S."/>
            <person name="Calhoun S."/>
            <person name="Haridas S."/>
            <person name="Kuo A."/>
            <person name="Mondo S."/>
            <person name="Pangilinan J."/>
            <person name="Riley R."/>
            <person name="Labutti K."/>
            <person name="Andreopoulos B."/>
            <person name="Lipzen A."/>
            <person name="Chen C."/>
            <person name="Yanf M."/>
            <person name="Daum C."/>
            <person name="Ng V."/>
            <person name="Clum A."/>
            <person name="Ohm R."/>
            <person name="Martin F."/>
            <person name="Silar P."/>
            <person name="Natvig D."/>
            <person name="Lalanne C."/>
            <person name="Gautier V."/>
            <person name="Ament-Velasquez S.L."/>
            <person name="Kruys A."/>
            <person name="Hutchinson M.I."/>
            <person name="Powell A.J."/>
            <person name="Barry K."/>
            <person name="Miller A.N."/>
            <person name="Grigoriev I.V."/>
            <person name="Debuchy R."/>
            <person name="Gladieux P."/>
            <person name="Thoren M.H."/>
            <person name="Johannesson H."/>
        </authorList>
    </citation>
    <scope>NUCLEOTIDE SEQUENCE</scope>
    <source>
        <strain evidence="3">PSN309</strain>
    </source>
</reference>
<feature type="compositionally biased region" description="Polar residues" evidence="1">
    <location>
        <begin position="726"/>
        <end position="746"/>
    </location>
</feature>
<comment type="caution">
    <text evidence="3">The sequence shown here is derived from an EMBL/GenBank/DDBJ whole genome shotgun (WGS) entry which is preliminary data.</text>
</comment>
<dbReference type="AlphaFoldDB" id="A0AAN6WX81"/>
<keyword evidence="4" id="KW-1185">Reference proteome</keyword>
<keyword evidence="2" id="KW-0472">Membrane</keyword>
<accession>A0AAN6WX81</accession>
<sequence length="779" mass="88204">MAMSNHEKDTPENASSLKNGSDDNVNQTTKSVAQMAAEISELRKIMEAAAKHFNIEVPIQSMDSPVDINLELLRPTASSYSEETTIKYLMRQLPSNATVESYLCSEDSSIQGPSHLPRPLTFIGSTDSPQAYRAIFEWLPPNTPISSQTKDAVLFRELSYDADGYICLMTPIAFIKSHRTILPQQADPHPYREHVLLGGKASNPEAKSSEERSLTLKPAHPGDYPWAGQRFGKDCFTLRYVRSPPSQNSIMTPQDSKELGLDFSQKMSLAGTTSKKSRFEVLDAAEILRMFTGWWPNHGIIKSADFGPDAQNPQDRLPGVLVHFEMRFLSIQPSKPEITAPTKMKRYTGSVRIPGRNIFLNVLEKRIAVALRTTCRLDLPVYSMVTVMDYLVSNIDEMFIEPPAAWAEYYGGAWGALENSKGWRAGGIQPSIRSTAFDSLAFRMMTICWIWRYEWLASLGAITKYIRADLSDILTHEGRNKILYDDKDLRLSEFYFFLQRILEFAEQWSGETTMKLETFASVIEQSCFDDRSETSPWSKADSQEAKEACRENFRRNWRMVLNRQEDFGKVELRERIRRLQERIKTLKDGVSTPSFFHAYIAHPKRQARETHNRTCQLFTATSVSETTKSKQLNHLILVFTIVTIFHLPLSFVTALYALGMFSWDDKSAQKKSFITTTLVVAGTTYLFAGSLSLVIRTPVLREAIMDPRKALYKLLERPEYKAESNGGKSSPSNGHSTASKTTSTNWEWARNLKQRATKKPKENAKGKEKAEGVAGDLFV</sequence>
<feature type="transmembrane region" description="Helical" evidence="2">
    <location>
        <begin position="673"/>
        <end position="695"/>
    </location>
</feature>
<reference evidence="3" key="1">
    <citation type="journal article" date="2023" name="Mol. Phylogenet. Evol.">
        <title>Genome-scale phylogeny and comparative genomics of the fungal order Sordariales.</title>
        <authorList>
            <person name="Hensen N."/>
            <person name="Bonometti L."/>
            <person name="Westerberg I."/>
            <person name="Brannstrom I.O."/>
            <person name="Guillou S."/>
            <person name="Cros-Aarteil S."/>
            <person name="Calhoun S."/>
            <person name="Haridas S."/>
            <person name="Kuo A."/>
            <person name="Mondo S."/>
            <person name="Pangilinan J."/>
            <person name="Riley R."/>
            <person name="LaButti K."/>
            <person name="Andreopoulos B."/>
            <person name="Lipzen A."/>
            <person name="Chen C."/>
            <person name="Yan M."/>
            <person name="Daum C."/>
            <person name="Ng V."/>
            <person name="Clum A."/>
            <person name="Steindorff A."/>
            <person name="Ohm R.A."/>
            <person name="Martin F."/>
            <person name="Silar P."/>
            <person name="Natvig D.O."/>
            <person name="Lalanne C."/>
            <person name="Gautier V."/>
            <person name="Ament-Velasquez S.L."/>
            <person name="Kruys A."/>
            <person name="Hutchinson M.I."/>
            <person name="Powell A.J."/>
            <person name="Barry K."/>
            <person name="Miller A.N."/>
            <person name="Grigoriev I.V."/>
            <person name="Debuchy R."/>
            <person name="Gladieux P."/>
            <person name="Hiltunen Thoren M."/>
            <person name="Johannesson H."/>
        </authorList>
    </citation>
    <scope>NUCLEOTIDE SEQUENCE</scope>
    <source>
        <strain evidence="3">PSN309</strain>
    </source>
</reference>
<feature type="transmembrane region" description="Helical" evidence="2">
    <location>
        <begin position="635"/>
        <end position="661"/>
    </location>
</feature>
<keyword evidence="2" id="KW-1133">Transmembrane helix</keyword>
<dbReference type="Gene3D" id="1.20.58.340">
    <property type="entry name" value="Magnesium transport protein CorA, transmembrane region"/>
    <property type="match status" value="1"/>
</dbReference>
<feature type="compositionally biased region" description="Basic and acidic residues" evidence="1">
    <location>
        <begin position="759"/>
        <end position="771"/>
    </location>
</feature>
<name>A0AAN6WX81_9PEZI</name>
<feature type="compositionally biased region" description="Basic and acidic residues" evidence="1">
    <location>
        <begin position="1"/>
        <end position="11"/>
    </location>
</feature>
<feature type="region of interest" description="Disordered" evidence="1">
    <location>
        <begin position="1"/>
        <end position="26"/>
    </location>
</feature>
<evidence type="ECO:0000313" key="4">
    <source>
        <dbReference type="Proteomes" id="UP001302126"/>
    </source>
</evidence>
<evidence type="ECO:0000256" key="2">
    <source>
        <dbReference type="SAM" id="Phobius"/>
    </source>
</evidence>
<protein>
    <submittedName>
        <fullName evidence="3">Uncharacterized protein</fullName>
    </submittedName>
</protein>